<dbReference type="GO" id="GO:0015937">
    <property type="term" value="P:coenzyme A biosynthetic process"/>
    <property type="evidence" value="ECO:0007669"/>
    <property type="project" value="InterPro"/>
</dbReference>
<dbReference type="Gene3D" id="3.40.50.300">
    <property type="entry name" value="P-loop containing nucleotide triphosphate hydrolases"/>
    <property type="match status" value="1"/>
</dbReference>
<accession>A0A0B1P427</accession>
<feature type="region of interest" description="Disordered" evidence="3">
    <location>
        <begin position="66"/>
        <end position="87"/>
    </location>
</feature>
<dbReference type="PANTHER" id="PTHR10695:SF46">
    <property type="entry name" value="BIFUNCTIONAL COENZYME A SYNTHASE-RELATED"/>
    <property type="match status" value="1"/>
</dbReference>
<dbReference type="HOGENOM" id="CLU_057180_0_1_1"/>
<dbReference type="InterPro" id="IPR001977">
    <property type="entry name" value="Depp_CoAkinase"/>
</dbReference>
<evidence type="ECO:0000256" key="1">
    <source>
        <dbReference type="ARBA" id="ARBA00022741"/>
    </source>
</evidence>
<keyword evidence="1" id="KW-0547">Nucleotide-binding</keyword>
<keyword evidence="2" id="KW-0067">ATP-binding</keyword>
<evidence type="ECO:0000256" key="3">
    <source>
        <dbReference type="SAM" id="MobiDB-lite"/>
    </source>
</evidence>
<dbReference type="STRING" id="52586.A0A0B1P427"/>
<reference evidence="5 6" key="1">
    <citation type="journal article" date="2014" name="BMC Genomics">
        <title>Adaptive genomic structural variation in the grape powdery mildew pathogen, Erysiphe necator.</title>
        <authorList>
            <person name="Jones L."/>
            <person name="Riaz S."/>
            <person name="Morales-Cruz A."/>
            <person name="Amrine K.C."/>
            <person name="McGuire B."/>
            <person name="Gubler W.D."/>
            <person name="Walker M.A."/>
            <person name="Cantu D."/>
        </authorList>
    </citation>
    <scope>NUCLEOTIDE SEQUENCE [LARGE SCALE GENOMIC DNA]</scope>
    <source>
        <strain evidence="6">c</strain>
    </source>
</reference>
<dbReference type="EMBL" id="JNVN01002351">
    <property type="protein sequence ID" value="KHJ32090.1"/>
    <property type="molecule type" value="Genomic_DNA"/>
</dbReference>
<gene>
    <name evidence="5" type="ORF">EV44_g4555</name>
</gene>
<dbReference type="GO" id="GO:0005524">
    <property type="term" value="F:ATP binding"/>
    <property type="evidence" value="ECO:0007669"/>
    <property type="project" value="UniProtKB-KW"/>
</dbReference>
<dbReference type="NCBIfam" id="TIGR00152">
    <property type="entry name" value="dephospho-CoA kinase"/>
    <property type="match status" value="1"/>
</dbReference>
<evidence type="ECO:0000256" key="2">
    <source>
        <dbReference type="ARBA" id="ARBA00022840"/>
    </source>
</evidence>
<evidence type="ECO:0000313" key="6">
    <source>
        <dbReference type="Proteomes" id="UP000030854"/>
    </source>
</evidence>
<keyword evidence="5" id="KW-0808">Transferase</keyword>
<dbReference type="Pfam" id="PF01121">
    <property type="entry name" value="CoaE"/>
    <property type="match status" value="2"/>
</dbReference>
<keyword evidence="5" id="KW-0418">Kinase</keyword>
<keyword evidence="4" id="KW-1133">Transmembrane helix</keyword>
<dbReference type="InterPro" id="IPR027417">
    <property type="entry name" value="P-loop_NTPase"/>
</dbReference>
<evidence type="ECO:0000313" key="5">
    <source>
        <dbReference type="EMBL" id="KHJ32090.1"/>
    </source>
</evidence>
<keyword evidence="4" id="KW-0472">Membrane</keyword>
<dbReference type="PROSITE" id="PS51219">
    <property type="entry name" value="DPCK"/>
    <property type="match status" value="1"/>
</dbReference>
<feature type="transmembrane region" description="Helical" evidence="4">
    <location>
        <begin position="245"/>
        <end position="266"/>
    </location>
</feature>
<feature type="compositionally biased region" description="Low complexity" evidence="3">
    <location>
        <begin position="66"/>
        <end position="78"/>
    </location>
</feature>
<proteinExistence type="inferred from homology"/>
<dbReference type="SUPFAM" id="SSF52540">
    <property type="entry name" value="P-loop containing nucleoside triphosphate hydrolases"/>
    <property type="match status" value="1"/>
</dbReference>
<sequence length="286" mass="32566">MLIVGLTGGIATGKSTVSNILSQAPYNIPIIDADIIARHVVNPGTRAYYKIIEHFGPIIPDLLTESSSQSGTSQNHSHSLNDGPKCTENSMAPLNRMALARTIFGNTKESRENRAILNRIVHPEVRLEIIKEVLKKYICGYWMVILDVPLLFESQLDLLCGAVLLVTVRDMNVQMRRLQNRDIHLSSADAEARIQSQADLSAKVRKCLNRGKENGMIIYNDSDIQELNREVERVISQIKRSHPQWWTYLLWIFPPFACCVGFWHLGRSWLLNRQWKLQEDHTKAVI</sequence>
<dbReference type="CDD" id="cd02022">
    <property type="entry name" value="DPCK"/>
    <property type="match status" value="1"/>
</dbReference>
<comment type="caution">
    <text evidence="5">The sequence shown here is derived from an EMBL/GenBank/DDBJ whole genome shotgun (WGS) entry which is preliminary data.</text>
</comment>
<dbReference type="OMA" id="RWEMYRA"/>
<dbReference type="GO" id="GO:0004140">
    <property type="term" value="F:dephospho-CoA kinase activity"/>
    <property type="evidence" value="ECO:0007669"/>
    <property type="project" value="InterPro"/>
</dbReference>
<dbReference type="AlphaFoldDB" id="A0A0B1P427"/>
<organism evidence="5 6">
    <name type="scientific">Uncinula necator</name>
    <name type="common">Grape powdery mildew</name>
    <dbReference type="NCBI Taxonomy" id="52586"/>
    <lineage>
        <taxon>Eukaryota</taxon>
        <taxon>Fungi</taxon>
        <taxon>Dikarya</taxon>
        <taxon>Ascomycota</taxon>
        <taxon>Pezizomycotina</taxon>
        <taxon>Leotiomycetes</taxon>
        <taxon>Erysiphales</taxon>
        <taxon>Erysiphaceae</taxon>
        <taxon>Erysiphe</taxon>
    </lineage>
</organism>
<dbReference type="Proteomes" id="UP000030854">
    <property type="component" value="Unassembled WGS sequence"/>
</dbReference>
<evidence type="ECO:0000256" key="4">
    <source>
        <dbReference type="SAM" id="Phobius"/>
    </source>
</evidence>
<dbReference type="HAMAP" id="MF_00376">
    <property type="entry name" value="Dephospho_CoA_kinase"/>
    <property type="match status" value="1"/>
</dbReference>
<keyword evidence="6" id="KW-1185">Reference proteome</keyword>
<protein>
    <submittedName>
        <fullName evidence="5">Putative dephospho-kinase</fullName>
    </submittedName>
</protein>
<name>A0A0B1P427_UNCNE</name>
<dbReference type="PANTHER" id="PTHR10695">
    <property type="entry name" value="DEPHOSPHO-COA KINASE-RELATED"/>
    <property type="match status" value="1"/>
</dbReference>
<keyword evidence="4" id="KW-0812">Transmembrane</keyword>